<accession>A0ABD2IUJ8</accession>
<dbReference type="EMBL" id="JBICBT010001235">
    <property type="protein sequence ID" value="KAL3076998.1"/>
    <property type="molecule type" value="Genomic_DNA"/>
</dbReference>
<gene>
    <name evidence="1" type="ORF">niasHT_035832</name>
</gene>
<dbReference type="Proteomes" id="UP001620626">
    <property type="component" value="Unassembled WGS sequence"/>
</dbReference>
<dbReference type="AlphaFoldDB" id="A0ABD2IUJ8"/>
<sequence>MKTVHRYEGKKQLPIPRVQLPRKVSGFKCIIISFINRNAIAFLNRFRPLFAACPINLVIHTNSDRILGLIMHNIWPILEKNLRGMDLDKEMFRRLRQFVPSILNDCPLLRVVSFSRSDLFTEFPANDNATASDGQAMAKWLFTPLPNNVPKVLRYQLKKDDGNLASRIEAFKAAFASASSPVNFIVVLWFPQSFADSVVLFDLTNELTHEQLTLKRTVFSIRFLLIRSPTGRDESKWAKWEEEAFGWEFLDQWSRIDIEINDEANIGDGLLGATHGPSDQQK</sequence>
<comment type="caution">
    <text evidence="1">The sequence shown here is derived from an EMBL/GenBank/DDBJ whole genome shotgun (WGS) entry which is preliminary data.</text>
</comment>
<proteinExistence type="predicted"/>
<name>A0ABD2IUJ8_9BILA</name>
<evidence type="ECO:0000313" key="1">
    <source>
        <dbReference type="EMBL" id="KAL3076998.1"/>
    </source>
</evidence>
<keyword evidence="2" id="KW-1185">Reference proteome</keyword>
<evidence type="ECO:0000313" key="2">
    <source>
        <dbReference type="Proteomes" id="UP001620626"/>
    </source>
</evidence>
<organism evidence="1 2">
    <name type="scientific">Heterodera trifolii</name>
    <dbReference type="NCBI Taxonomy" id="157864"/>
    <lineage>
        <taxon>Eukaryota</taxon>
        <taxon>Metazoa</taxon>
        <taxon>Ecdysozoa</taxon>
        <taxon>Nematoda</taxon>
        <taxon>Chromadorea</taxon>
        <taxon>Rhabditida</taxon>
        <taxon>Tylenchina</taxon>
        <taxon>Tylenchomorpha</taxon>
        <taxon>Tylenchoidea</taxon>
        <taxon>Heteroderidae</taxon>
        <taxon>Heteroderinae</taxon>
        <taxon>Heterodera</taxon>
    </lineage>
</organism>
<reference evidence="1 2" key="1">
    <citation type="submission" date="2024-10" db="EMBL/GenBank/DDBJ databases">
        <authorList>
            <person name="Kim D."/>
        </authorList>
    </citation>
    <scope>NUCLEOTIDE SEQUENCE [LARGE SCALE GENOMIC DNA]</scope>
    <source>
        <strain evidence="1">BH-2024</strain>
    </source>
</reference>
<protein>
    <submittedName>
        <fullName evidence="1">Uncharacterized protein</fullName>
    </submittedName>
</protein>